<dbReference type="EMBL" id="JAEHOC010000038">
    <property type="protein sequence ID" value="KAG2427877.1"/>
    <property type="molecule type" value="Genomic_DNA"/>
</dbReference>
<dbReference type="InterPro" id="IPR011005">
    <property type="entry name" value="Dihydropteroate_synth-like_sf"/>
</dbReference>
<accession>A0A835SMR2</accession>
<evidence type="ECO:0000313" key="16">
    <source>
        <dbReference type="EMBL" id="KAG2427877.1"/>
    </source>
</evidence>
<dbReference type="GO" id="GO:0051539">
    <property type="term" value="F:4 iron, 4 sulfur cluster binding"/>
    <property type="evidence" value="ECO:0007669"/>
    <property type="project" value="UniProtKB-KW"/>
</dbReference>
<dbReference type="Gene3D" id="3.20.20.20">
    <property type="entry name" value="Dihydropteroate synthase-like"/>
    <property type="match status" value="1"/>
</dbReference>
<dbReference type="InterPro" id="IPR017178">
    <property type="entry name" value="IspG_atypical"/>
</dbReference>
<dbReference type="PANTHER" id="PTHR30454">
    <property type="entry name" value="4-HYDROXY-3-METHYLBUT-2-EN-1-YL DIPHOSPHATE SYNTHASE"/>
    <property type="match status" value="1"/>
</dbReference>
<feature type="domain" description="IspG C-terminal" evidence="15">
    <location>
        <begin position="572"/>
        <end position="660"/>
    </location>
</feature>
<keyword evidence="17" id="KW-1185">Reference proteome</keyword>
<comment type="catalytic activity">
    <reaction evidence="8">
        <text>(2E)-4-hydroxy-3-methylbut-2-enyl diphosphate + 2 oxidized [2Fe-2S]-[ferredoxin] + H2O = 2-C-methyl-D-erythritol 2,4-cyclic diphosphate + 2 reduced [2Fe-2S]-[ferredoxin] + H(+)</text>
        <dbReference type="Rhea" id="RHEA:26119"/>
        <dbReference type="Rhea" id="RHEA-COMP:10000"/>
        <dbReference type="Rhea" id="RHEA-COMP:10001"/>
        <dbReference type="ChEBI" id="CHEBI:15377"/>
        <dbReference type="ChEBI" id="CHEBI:15378"/>
        <dbReference type="ChEBI" id="CHEBI:33737"/>
        <dbReference type="ChEBI" id="CHEBI:33738"/>
        <dbReference type="ChEBI" id="CHEBI:58483"/>
        <dbReference type="ChEBI" id="CHEBI:128753"/>
        <dbReference type="EC" id="1.17.7.1"/>
    </reaction>
</comment>
<keyword evidence="4" id="KW-0560">Oxidoreductase</keyword>
<dbReference type="InterPro" id="IPR058579">
    <property type="entry name" value="IspG_C"/>
</dbReference>
<evidence type="ECO:0000256" key="13">
    <source>
        <dbReference type="ARBA" id="ARBA00083306"/>
    </source>
</evidence>
<dbReference type="GO" id="GO:0046429">
    <property type="term" value="F:4-hydroxy-3-methylbut-2-en-1-yl diphosphate synthase activity (ferredoxin)"/>
    <property type="evidence" value="ECO:0007669"/>
    <property type="project" value="UniProtKB-EC"/>
</dbReference>
<evidence type="ECO:0000256" key="7">
    <source>
        <dbReference type="ARBA" id="ARBA00023229"/>
    </source>
</evidence>
<dbReference type="GO" id="GO:0019288">
    <property type="term" value="P:isopentenyl diphosphate biosynthetic process, methylerythritol 4-phosphate pathway"/>
    <property type="evidence" value="ECO:0007669"/>
    <property type="project" value="TreeGrafter"/>
</dbReference>
<evidence type="ECO:0000256" key="2">
    <source>
        <dbReference type="ARBA" id="ARBA00022485"/>
    </source>
</evidence>
<evidence type="ECO:0000256" key="1">
    <source>
        <dbReference type="ARBA" id="ARBA00001966"/>
    </source>
</evidence>
<keyword evidence="6" id="KW-0411">Iron-sulfur</keyword>
<dbReference type="GO" id="GO:0009507">
    <property type="term" value="C:chloroplast"/>
    <property type="evidence" value="ECO:0007669"/>
    <property type="project" value="TreeGrafter"/>
</dbReference>
<organism evidence="16 17">
    <name type="scientific">Chlamydomonas incerta</name>
    <dbReference type="NCBI Taxonomy" id="51695"/>
    <lineage>
        <taxon>Eukaryota</taxon>
        <taxon>Viridiplantae</taxon>
        <taxon>Chlorophyta</taxon>
        <taxon>core chlorophytes</taxon>
        <taxon>Chlorophyceae</taxon>
        <taxon>CS clade</taxon>
        <taxon>Chlamydomonadales</taxon>
        <taxon>Chlamydomonadaceae</taxon>
        <taxon>Chlamydomonas</taxon>
    </lineage>
</organism>
<dbReference type="PANTHER" id="PTHR30454:SF0">
    <property type="entry name" value="4-HYDROXY-3-METHYLBUT-2-EN-1-YL DIPHOSPHATE SYNTHASE (FERREDOXIN), CHLOROPLASTIC"/>
    <property type="match status" value="1"/>
</dbReference>
<dbReference type="Gene3D" id="3.30.413.10">
    <property type="entry name" value="Sulfite Reductase Hemoprotein, domain 1"/>
    <property type="match status" value="1"/>
</dbReference>
<keyword evidence="5" id="KW-0408">Iron</keyword>
<gene>
    <name evidence="16" type="ORF">HXX76_012197</name>
</gene>
<evidence type="ECO:0000256" key="3">
    <source>
        <dbReference type="ARBA" id="ARBA00022723"/>
    </source>
</evidence>
<keyword evidence="3" id="KW-0479">Metal-binding</keyword>
<dbReference type="FunFam" id="3.30.413.10:FF:000006">
    <property type="entry name" value="4-hydroxy-3-methylbut-2-en-1-yl diphosphate synthase (flavodoxin)"/>
    <property type="match status" value="1"/>
</dbReference>
<evidence type="ECO:0000256" key="4">
    <source>
        <dbReference type="ARBA" id="ARBA00023002"/>
    </source>
</evidence>
<dbReference type="InterPro" id="IPR058578">
    <property type="entry name" value="IspG_TIM"/>
</dbReference>
<name>A0A835SMR2_CHLIN</name>
<sequence length="681" mass="74761">MQLNVAHKYCESINKTIRRPTRTVMIGKVPVGSQHRIALQTMTTTDTRNVQLTVDQVKKCADAGADIVRITVQGKKEAEACMKIREQLFKDKYDVPLVADIHFQPTVAMMVADAFEKIRVNPGNFADGRKTFDVINYDDPREFERERELIEETFTPLVLKCKELGRAIRIGTNHGSLSARILSYYGDTPRGMVESAFEFADVCRKHDYHNFVFSMKASNPLVMVQAYRLLAEEQYKRSWDYPLHLGVTEAGEGEDGRMKSAIGIGALLMDGLGDTIRVSLTEDPEFEMDPCKRLAGLGERAWGSGLGVAPFPETTRDTHTFTRRVGDLPVQAAGEDLDFRGALHRDGTVYNAVSLADFKQPEFLYKRLGAKLAVGMPFKDIATSDSIVMREVPPTADKDARRALRRLQEVTTHVIAPIEALAKDPLPGAIALVSLKQAAAGPVKLPEGCTRVAVEIDGTETEAELGAIKSLNPIVALLATKDGVSRLHSSRRVFDVIKRHGITTPVIHRITFPAGTHRDEIVITTGSLVGGLLVDGLGDGAMVECPGEDMDFLRTTAFGLLQGCRMRNIKTEYVSCPSCGRTLFNLQEVTDQIRTRTGHLPGVAIAVMGCIVNGPGEMADADFGYVGGAPGKIDLYVGKEVVRRAIPMESACDQLIELIKEHGRWVEPAVEEESKELVATA</sequence>
<comment type="caution">
    <text evidence="16">The sequence shown here is derived from an EMBL/GenBank/DDBJ whole genome shotgun (WGS) entry which is preliminary data.</text>
</comment>
<dbReference type="InterPro" id="IPR045854">
    <property type="entry name" value="NO2/SO3_Rdtase_4Fe4S_sf"/>
</dbReference>
<comment type="similarity">
    <text evidence="10">Belongs to the IspG family.</text>
</comment>
<dbReference type="Pfam" id="PF04551">
    <property type="entry name" value="GcpE"/>
    <property type="match status" value="1"/>
</dbReference>
<comment type="pathway">
    <text evidence="9">Isoprenoid biosynthesis; isopentenyl diphosphate biosynthesis via DXP pathway; isopentenyl diphosphate from 1-deoxy-D-xylulose 5-phosphate: step 5/6.</text>
</comment>
<dbReference type="SUPFAM" id="SSF56014">
    <property type="entry name" value="Nitrite and sulphite reductase 4Fe-4S domain-like"/>
    <property type="match status" value="1"/>
</dbReference>
<dbReference type="HAMAP" id="MF_00159">
    <property type="entry name" value="IspG"/>
    <property type="match status" value="1"/>
</dbReference>
<keyword evidence="7" id="KW-0414">Isoprene biosynthesis</keyword>
<dbReference type="GO" id="GO:0005506">
    <property type="term" value="F:iron ion binding"/>
    <property type="evidence" value="ECO:0007669"/>
    <property type="project" value="InterPro"/>
</dbReference>
<evidence type="ECO:0000259" key="14">
    <source>
        <dbReference type="Pfam" id="PF04551"/>
    </source>
</evidence>
<evidence type="ECO:0000313" key="17">
    <source>
        <dbReference type="Proteomes" id="UP000650467"/>
    </source>
</evidence>
<evidence type="ECO:0000256" key="5">
    <source>
        <dbReference type="ARBA" id="ARBA00023004"/>
    </source>
</evidence>
<evidence type="ECO:0000256" key="10">
    <source>
        <dbReference type="ARBA" id="ARBA00061554"/>
    </source>
</evidence>
<reference evidence="16" key="1">
    <citation type="journal article" date="2020" name="bioRxiv">
        <title>Comparative genomics of Chlamydomonas.</title>
        <authorList>
            <person name="Craig R.J."/>
            <person name="Hasan A.R."/>
            <person name="Ness R.W."/>
            <person name="Keightley P.D."/>
        </authorList>
    </citation>
    <scope>NUCLEOTIDE SEQUENCE</scope>
    <source>
        <strain evidence="16">SAG 7.73</strain>
    </source>
</reference>
<evidence type="ECO:0000256" key="12">
    <source>
        <dbReference type="ARBA" id="ARBA00072132"/>
    </source>
</evidence>
<evidence type="ECO:0000256" key="9">
    <source>
        <dbReference type="ARBA" id="ARBA00060620"/>
    </source>
</evidence>
<dbReference type="Proteomes" id="UP000650467">
    <property type="component" value="Unassembled WGS sequence"/>
</dbReference>
<evidence type="ECO:0000256" key="8">
    <source>
        <dbReference type="ARBA" id="ARBA00051119"/>
    </source>
</evidence>
<dbReference type="InterPro" id="IPR004588">
    <property type="entry name" value="IspG_bac-typ"/>
</dbReference>
<evidence type="ECO:0000256" key="11">
    <source>
        <dbReference type="ARBA" id="ARBA00067018"/>
    </source>
</evidence>
<keyword evidence="2" id="KW-0004">4Fe-4S</keyword>
<protein>
    <recommendedName>
        <fullName evidence="12">4-hydroxy-3-methylbut-2-en-1-yl diphosphate synthase (ferredoxin), chloroplastic</fullName>
        <ecNumber evidence="11">1.17.7.1</ecNumber>
    </recommendedName>
    <alternativeName>
        <fullName evidence="13">1-hydroxy-2-methyl-2-(E)-butenyl 4-diphosphate synthase</fullName>
    </alternativeName>
</protein>
<dbReference type="Pfam" id="PF26540">
    <property type="entry name" value="GcpE_C"/>
    <property type="match status" value="1"/>
</dbReference>
<dbReference type="OrthoDB" id="429167at2759"/>
<proteinExistence type="inferred from homology"/>
<evidence type="ECO:0000259" key="15">
    <source>
        <dbReference type="Pfam" id="PF26540"/>
    </source>
</evidence>
<comment type="cofactor">
    <cofactor evidence="1">
        <name>[4Fe-4S] cluster</name>
        <dbReference type="ChEBI" id="CHEBI:49883"/>
    </cofactor>
</comment>
<dbReference type="AlphaFoldDB" id="A0A835SMR2"/>
<dbReference type="PIRSF" id="PIRSF037336">
    <property type="entry name" value="IspG_like"/>
    <property type="match status" value="1"/>
</dbReference>
<dbReference type="FunFam" id="3.20.20.20:FF:000005">
    <property type="entry name" value="4-hydroxy-3-methylbut-2-en-1-yl diphosphate synthase (flavodoxin)"/>
    <property type="match status" value="1"/>
</dbReference>
<feature type="domain" description="IspG TIM-barrel" evidence="14">
    <location>
        <begin position="21"/>
        <end position="291"/>
    </location>
</feature>
<dbReference type="EC" id="1.17.7.1" evidence="11"/>
<evidence type="ECO:0000256" key="6">
    <source>
        <dbReference type="ARBA" id="ARBA00023014"/>
    </source>
</evidence>
<dbReference type="GO" id="GO:0016114">
    <property type="term" value="P:terpenoid biosynthetic process"/>
    <property type="evidence" value="ECO:0007669"/>
    <property type="project" value="InterPro"/>
</dbReference>
<dbReference type="NCBIfam" id="TIGR00612">
    <property type="entry name" value="ispG_gcpE"/>
    <property type="match status" value="1"/>
</dbReference>